<evidence type="ECO:0000256" key="5">
    <source>
        <dbReference type="ARBA" id="ARBA00022827"/>
    </source>
</evidence>
<evidence type="ECO:0000256" key="1">
    <source>
        <dbReference type="ARBA" id="ARBA00001974"/>
    </source>
</evidence>
<evidence type="ECO:0000259" key="12">
    <source>
        <dbReference type="PROSITE" id="PS00623"/>
    </source>
</evidence>
<dbReference type="InterPro" id="IPR007867">
    <property type="entry name" value="GMC_OxRtase_C"/>
</dbReference>
<dbReference type="Pfam" id="PF05199">
    <property type="entry name" value="GMC_oxred_C"/>
    <property type="match status" value="1"/>
</dbReference>
<feature type="active site" description="Proton acceptor" evidence="8">
    <location>
        <position position="548"/>
    </location>
</feature>
<feature type="chain" id="PRO_5020845566" evidence="11">
    <location>
        <begin position="18"/>
        <end position="569"/>
    </location>
</feature>
<name>A0A4S8MWK2_DENBC</name>
<evidence type="ECO:0000256" key="6">
    <source>
        <dbReference type="ARBA" id="ARBA00023002"/>
    </source>
</evidence>
<dbReference type="InterPro" id="IPR012132">
    <property type="entry name" value="GMC_OxRdtase"/>
</dbReference>
<dbReference type="InterPro" id="IPR027424">
    <property type="entry name" value="Glucose_Oxidase_domain_2"/>
</dbReference>
<dbReference type="PROSITE" id="PS00623">
    <property type="entry name" value="GMC_OXRED_1"/>
    <property type="match status" value="1"/>
</dbReference>
<keyword evidence="6" id="KW-0560">Oxidoreductase</keyword>
<proteinExistence type="inferred from homology"/>
<dbReference type="Gene3D" id="4.10.450.10">
    <property type="entry name" value="Glucose Oxidase, domain 2"/>
    <property type="match status" value="1"/>
</dbReference>
<dbReference type="PANTHER" id="PTHR11552">
    <property type="entry name" value="GLUCOSE-METHANOL-CHOLINE GMC OXIDOREDUCTASE"/>
    <property type="match status" value="1"/>
</dbReference>
<dbReference type="GO" id="GO:0016614">
    <property type="term" value="F:oxidoreductase activity, acting on CH-OH group of donors"/>
    <property type="evidence" value="ECO:0007669"/>
    <property type="project" value="InterPro"/>
</dbReference>
<organism evidence="13 14">
    <name type="scientific">Dendrothele bispora (strain CBS 962.96)</name>
    <dbReference type="NCBI Taxonomy" id="1314807"/>
    <lineage>
        <taxon>Eukaryota</taxon>
        <taxon>Fungi</taxon>
        <taxon>Dikarya</taxon>
        <taxon>Basidiomycota</taxon>
        <taxon>Agaricomycotina</taxon>
        <taxon>Agaricomycetes</taxon>
        <taxon>Agaricomycetidae</taxon>
        <taxon>Agaricales</taxon>
        <taxon>Agaricales incertae sedis</taxon>
        <taxon>Dendrothele</taxon>
    </lineage>
</organism>
<keyword evidence="14" id="KW-1185">Reference proteome</keyword>
<feature type="domain" description="Glucose-methanol-choline oxidoreductase N-terminal" evidence="12">
    <location>
        <begin position="99"/>
        <end position="122"/>
    </location>
</feature>
<evidence type="ECO:0000256" key="10">
    <source>
        <dbReference type="RuleBase" id="RU003968"/>
    </source>
</evidence>
<evidence type="ECO:0000313" key="14">
    <source>
        <dbReference type="Proteomes" id="UP000297245"/>
    </source>
</evidence>
<dbReference type="AlphaFoldDB" id="A0A4S8MWK2"/>
<reference evidence="13 14" key="1">
    <citation type="journal article" date="2019" name="Nat. Ecol. Evol.">
        <title>Megaphylogeny resolves global patterns of mushroom evolution.</title>
        <authorList>
            <person name="Varga T."/>
            <person name="Krizsan K."/>
            <person name="Foldi C."/>
            <person name="Dima B."/>
            <person name="Sanchez-Garcia M."/>
            <person name="Sanchez-Ramirez S."/>
            <person name="Szollosi G.J."/>
            <person name="Szarkandi J.G."/>
            <person name="Papp V."/>
            <person name="Albert L."/>
            <person name="Andreopoulos W."/>
            <person name="Angelini C."/>
            <person name="Antonin V."/>
            <person name="Barry K.W."/>
            <person name="Bougher N.L."/>
            <person name="Buchanan P."/>
            <person name="Buyck B."/>
            <person name="Bense V."/>
            <person name="Catcheside P."/>
            <person name="Chovatia M."/>
            <person name="Cooper J."/>
            <person name="Damon W."/>
            <person name="Desjardin D."/>
            <person name="Finy P."/>
            <person name="Geml J."/>
            <person name="Haridas S."/>
            <person name="Hughes K."/>
            <person name="Justo A."/>
            <person name="Karasinski D."/>
            <person name="Kautmanova I."/>
            <person name="Kiss B."/>
            <person name="Kocsube S."/>
            <person name="Kotiranta H."/>
            <person name="LaButti K.M."/>
            <person name="Lechner B.E."/>
            <person name="Liimatainen K."/>
            <person name="Lipzen A."/>
            <person name="Lukacs Z."/>
            <person name="Mihaltcheva S."/>
            <person name="Morgado L.N."/>
            <person name="Niskanen T."/>
            <person name="Noordeloos M.E."/>
            <person name="Ohm R.A."/>
            <person name="Ortiz-Santana B."/>
            <person name="Ovrebo C."/>
            <person name="Racz N."/>
            <person name="Riley R."/>
            <person name="Savchenko A."/>
            <person name="Shiryaev A."/>
            <person name="Soop K."/>
            <person name="Spirin V."/>
            <person name="Szebenyi C."/>
            <person name="Tomsovsky M."/>
            <person name="Tulloss R.E."/>
            <person name="Uehling J."/>
            <person name="Grigoriev I.V."/>
            <person name="Vagvolgyi C."/>
            <person name="Papp T."/>
            <person name="Martin F.M."/>
            <person name="Miettinen O."/>
            <person name="Hibbett D.S."/>
            <person name="Nagy L.G."/>
        </authorList>
    </citation>
    <scope>NUCLEOTIDE SEQUENCE [LARGE SCALE GENOMIC DNA]</scope>
    <source>
        <strain evidence="13 14">CBS 962.96</strain>
    </source>
</reference>
<keyword evidence="4 11" id="KW-0732">Signal</keyword>
<comment type="similarity">
    <text evidence="2 10">Belongs to the GMC oxidoreductase family.</text>
</comment>
<feature type="binding site" evidence="9">
    <location>
        <position position="101"/>
    </location>
    <ligand>
        <name>FAD</name>
        <dbReference type="ChEBI" id="CHEBI:57692"/>
    </ligand>
</feature>
<evidence type="ECO:0000313" key="13">
    <source>
        <dbReference type="EMBL" id="THV07109.1"/>
    </source>
</evidence>
<evidence type="ECO:0000256" key="7">
    <source>
        <dbReference type="ARBA" id="ARBA00023180"/>
    </source>
</evidence>
<keyword evidence="7" id="KW-0325">Glycoprotein</keyword>
<feature type="signal peptide" evidence="11">
    <location>
        <begin position="1"/>
        <end position="17"/>
    </location>
</feature>
<keyword evidence="3 10" id="KW-0285">Flavoprotein</keyword>
<dbReference type="OrthoDB" id="269227at2759"/>
<comment type="cofactor">
    <cofactor evidence="1 9">
        <name>FAD</name>
        <dbReference type="ChEBI" id="CHEBI:57692"/>
    </cofactor>
</comment>
<protein>
    <submittedName>
        <fullName evidence="13">Alcohol oxidase</fullName>
    </submittedName>
</protein>
<dbReference type="GO" id="GO:0050660">
    <property type="term" value="F:flavin adenine dinucleotide binding"/>
    <property type="evidence" value="ECO:0007669"/>
    <property type="project" value="InterPro"/>
</dbReference>
<evidence type="ECO:0000256" key="3">
    <source>
        <dbReference type="ARBA" id="ARBA00022630"/>
    </source>
</evidence>
<keyword evidence="5 9" id="KW-0274">FAD</keyword>
<dbReference type="Gene3D" id="3.50.50.60">
    <property type="entry name" value="FAD/NAD(P)-binding domain"/>
    <property type="match status" value="1"/>
</dbReference>
<dbReference type="PANTHER" id="PTHR11552:SF201">
    <property type="entry name" value="GLUCOSE-METHANOL-CHOLINE OXIDOREDUCTASE N-TERMINAL DOMAIN-CONTAINING PROTEIN"/>
    <property type="match status" value="1"/>
</dbReference>
<feature type="binding site" evidence="9">
    <location>
        <position position="246"/>
    </location>
    <ligand>
        <name>FAD</name>
        <dbReference type="ChEBI" id="CHEBI:57692"/>
    </ligand>
</feature>
<dbReference type="SUPFAM" id="SSF54373">
    <property type="entry name" value="FAD-linked reductases, C-terminal domain"/>
    <property type="match status" value="1"/>
</dbReference>
<evidence type="ECO:0000256" key="8">
    <source>
        <dbReference type="PIRSR" id="PIRSR000137-1"/>
    </source>
</evidence>
<dbReference type="InterPro" id="IPR036188">
    <property type="entry name" value="FAD/NAD-bd_sf"/>
</dbReference>
<dbReference type="InterPro" id="IPR000172">
    <property type="entry name" value="GMC_OxRdtase_N"/>
</dbReference>
<dbReference type="Gene3D" id="3.30.560.10">
    <property type="entry name" value="Glucose Oxidase, domain 3"/>
    <property type="match status" value="1"/>
</dbReference>
<evidence type="ECO:0000256" key="11">
    <source>
        <dbReference type="SAM" id="SignalP"/>
    </source>
</evidence>
<accession>A0A4S8MWK2</accession>
<evidence type="ECO:0000256" key="2">
    <source>
        <dbReference type="ARBA" id="ARBA00010790"/>
    </source>
</evidence>
<dbReference type="EMBL" id="ML179039">
    <property type="protein sequence ID" value="THV07109.1"/>
    <property type="molecule type" value="Genomic_DNA"/>
</dbReference>
<dbReference type="Proteomes" id="UP000297245">
    <property type="component" value="Unassembled WGS sequence"/>
</dbReference>
<dbReference type="Pfam" id="PF00732">
    <property type="entry name" value="GMC_oxred_N"/>
    <property type="match status" value="1"/>
</dbReference>
<sequence length="569" mass="61316">MIPFVALSILSATTVLSQSATYDYVVVGGGTAGLTVAVRLSELANVSVAVLEAGGTGIGNPNITDLRNRFLPYDTPIDWALPTLPQNSANGRVYTQRQGKVLGGSSAINGAVYVRPDIREFAAIEALGAKGWTWNNFLQYFKKSEHFYPETDELTGGQNYSAHGFDGPISVSYGFNVSSFFKDYAIPTIENLGTMDDDMSDGTPIGGHSQQLSLFPGTYNRSYVANSYFWPNQDRENLHVFTDSLVSKIIWGEDENGLAVANGVEYLTEDGTGVLNARHVILSAGALQSTKVLELSGVGDPAVLKNLGIENKIELANVGKNLQNQLGVNVIYALKNGSVTLGSETSAPVTGLLPAQQVLSDEDMEISNEIRSTKGDDLPEAQYEALQKLIEDGLAQTEMNWSLTPQADGTVQLRLYVTDLHTFSRGYVHANSSDPTAKVTIDPKYLSAEHDLWYLSKAVAYTRNITSTEPLASVIDSELAPGANYSSSEDIQEWLLPNFITMSHFVGTTAALPLEDGGVVDPESFIVYGTSNVRVVDCGVIPLLPGIHTESIAYALGEMAADVIKKTEC</sequence>
<feature type="active site" description="Proton donor" evidence="8">
    <location>
        <position position="504"/>
    </location>
</feature>
<feature type="binding site" evidence="9">
    <location>
        <begin position="109"/>
        <end position="112"/>
    </location>
    <ligand>
        <name>FAD</name>
        <dbReference type="ChEBI" id="CHEBI:57692"/>
    </ligand>
</feature>
<gene>
    <name evidence="13" type="ORF">K435DRAFT_772819</name>
</gene>
<evidence type="ECO:0000256" key="4">
    <source>
        <dbReference type="ARBA" id="ARBA00022729"/>
    </source>
</evidence>
<evidence type="ECO:0000256" key="9">
    <source>
        <dbReference type="PIRSR" id="PIRSR000137-2"/>
    </source>
</evidence>
<dbReference type="SUPFAM" id="SSF51905">
    <property type="entry name" value="FAD/NAD(P)-binding domain"/>
    <property type="match status" value="1"/>
</dbReference>
<dbReference type="PIRSF" id="PIRSF000137">
    <property type="entry name" value="Alcohol_oxidase"/>
    <property type="match status" value="1"/>
</dbReference>